<feature type="domain" description="Phage integrase SAM-like" evidence="3">
    <location>
        <begin position="98"/>
        <end position="199"/>
    </location>
</feature>
<evidence type="ECO:0000256" key="1">
    <source>
        <dbReference type="ARBA" id="ARBA00023125"/>
    </source>
</evidence>
<dbReference type="GO" id="GO:0006310">
    <property type="term" value="P:DNA recombination"/>
    <property type="evidence" value="ECO:0007669"/>
    <property type="project" value="UniProtKB-KW"/>
</dbReference>
<protein>
    <submittedName>
        <fullName evidence="4">Site-specific recombinase XerD</fullName>
    </submittedName>
</protein>
<dbReference type="SUPFAM" id="SSF56349">
    <property type="entry name" value="DNA breaking-rejoining enzymes"/>
    <property type="match status" value="1"/>
</dbReference>
<evidence type="ECO:0000313" key="5">
    <source>
        <dbReference type="Proteomes" id="UP000254893"/>
    </source>
</evidence>
<proteinExistence type="predicted"/>
<evidence type="ECO:0000259" key="3">
    <source>
        <dbReference type="Pfam" id="PF13102"/>
    </source>
</evidence>
<dbReference type="EMBL" id="UGYW01000002">
    <property type="protein sequence ID" value="SUJ28693.1"/>
    <property type="molecule type" value="Genomic_DNA"/>
</dbReference>
<dbReference type="GO" id="GO:0015074">
    <property type="term" value="P:DNA integration"/>
    <property type="evidence" value="ECO:0007669"/>
    <property type="project" value="InterPro"/>
</dbReference>
<dbReference type="Gene3D" id="1.10.150.130">
    <property type="match status" value="1"/>
</dbReference>
<dbReference type="AlphaFoldDB" id="A0A380CUK5"/>
<dbReference type="Pfam" id="PF13102">
    <property type="entry name" value="Phage_int_SAM_5"/>
    <property type="match status" value="1"/>
</dbReference>
<evidence type="ECO:0000313" key="4">
    <source>
        <dbReference type="EMBL" id="SUJ28693.1"/>
    </source>
</evidence>
<name>A0A380CUK5_SPHSI</name>
<dbReference type="Proteomes" id="UP000254893">
    <property type="component" value="Unassembled WGS sequence"/>
</dbReference>
<dbReference type="InterPro" id="IPR011010">
    <property type="entry name" value="DNA_brk_join_enz"/>
</dbReference>
<dbReference type="RefSeq" id="WP_039989860.1">
    <property type="nucleotide sequence ID" value="NZ_CP068082.1"/>
</dbReference>
<dbReference type="InterPro" id="IPR025269">
    <property type="entry name" value="SAM-like_dom"/>
</dbReference>
<accession>A0A380CUK5</accession>
<evidence type="ECO:0000256" key="2">
    <source>
        <dbReference type="ARBA" id="ARBA00023172"/>
    </source>
</evidence>
<gene>
    <name evidence="4" type="ORF">NCTC11388_04392</name>
</gene>
<reference evidence="4 5" key="1">
    <citation type="submission" date="2018-06" db="EMBL/GenBank/DDBJ databases">
        <authorList>
            <consortium name="Pathogen Informatics"/>
            <person name="Doyle S."/>
        </authorList>
    </citation>
    <scope>NUCLEOTIDE SEQUENCE [LARGE SCALE GENOMIC DNA]</scope>
    <source>
        <strain evidence="4 5">NCTC11388</strain>
    </source>
</reference>
<organism evidence="4 5">
    <name type="scientific">Sphingobacterium spiritivorum</name>
    <name type="common">Flavobacterium spiritivorum</name>
    <dbReference type="NCBI Taxonomy" id="258"/>
    <lineage>
        <taxon>Bacteria</taxon>
        <taxon>Pseudomonadati</taxon>
        <taxon>Bacteroidota</taxon>
        <taxon>Sphingobacteriia</taxon>
        <taxon>Sphingobacteriales</taxon>
        <taxon>Sphingobacteriaceae</taxon>
        <taxon>Sphingobacterium</taxon>
    </lineage>
</organism>
<dbReference type="InterPro" id="IPR013762">
    <property type="entry name" value="Integrase-like_cat_sf"/>
</dbReference>
<dbReference type="Gene3D" id="1.10.443.10">
    <property type="entry name" value="Intergrase catalytic core"/>
    <property type="match status" value="1"/>
</dbReference>
<dbReference type="GO" id="GO:0003677">
    <property type="term" value="F:DNA binding"/>
    <property type="evidence" value="ECO:0007669"/>
    <property type="project" value="UniProtKB-KW"/>
</dbReference>
<sequence>MATVSAKVYEHHKKADGTYNVKICVHHKSERKFIDTNHFVVKKQLTKDFKIKDPFIADKVEQQLRDYRKMISDLDDRLDYFTATSLRDYLRDKDEDIDFIKFCTQHIERLKKEGRGGSAKNQAVIRNSLVDYFKRPSVSIKEINSNMLMAYERYLRSERTMTRYNQDNKPVVTTEKGLSDSGLHNHMRDLRTLFNAARELYNNEDLGIYRIKHYPFKKYKVGSPPLTKKRNNTLEQVLIIRDCVTKPGSRAELAKELYMLSFYLCGMNAVDLYQITERDIRNGRVDYNRSKTEGKRKDNAFISIKIVDEAKPLLEKYLGKLRERYSSANCLNWALSKGMEQLRKLTGIPELTLYWARHTFANTARNDCRMSKDDVALALNHVDEGNRTTDIYIAKDWKIVDDVQRKVIAQLRKVEIKVMKKIQAMDETESIAA</sequence>
<keyword evidence="2" id="KW-0233">DNA recombination</keyword>
<dbReference type="InterPro" id="IPR010998">
    <property type="entry name" value="Integrase_recombinase_N"/>
</dbReference>
<keyword evidence="1" id="KW-0238">DNA-binding</keyword>